<dbReference type="Proteomes" id="UP000002051">
    <property type="component" value="Chromosome 2"/>
</dbReference>
<dbReference type="EMBL" id="CM001218">
    <property type="protein sequence ID" value="KEH37874.1"/>
    <property type="molecule type" value="Genomic_DNA"/>
</dbReference>
<evidence type="ECO:0000313" key="3">
    <source>
        <dbReference type="Proteomes" id="UP000002051"/>
    </source>
</evidence>
<proteinExistence type="predicted"/>
<organism evidence="1 3">
    <name type="scientific">Medicago truncatula</name>
    <name type="common">Barrel medic</name>
    <name type="synonym">Medicago tribuloides</name>
    <dbReference type="NCBI Taxonomy" id="3880"/>
    <lineage>
        <taxon>Eukaryota</taxon>
        <taxon>Viridiplantae</taxon>
        <taxon>Streptophyta</taxon>
        <taxon>Embryophyta</taxon>
        <taxon>Tracheophyta</taxon>
        <taxon>Spermatophyta</taxon>
        <taxon>Magnoliopsida</taxon>
        <taxon>eudicotyledons</taxon>
        <taxon>Gunneridae</taxon>
        <taxon>Pentapetalae</taxon>
        <taxon>rosids</taxon>
        <taxon>fabids</taxon>
        <taxon>Fabales</taxon>
        <taxon>Fabaceae</taxon>
        <taxon>Papilionoideae</taxon>
        <taxon>50 kb inversion clade</taxon>
        <taxon>NPAAA clade</taxon>
        <taxon>Hologalegina</taxon>
        <taxon>IRL clade</taxon>
        <taxon>Trifolieae</taxon>
        <taxon>Medicago</taxon>
    </lineage>
</organism>
<dbReference type="AlphaFoldDB" id="A0A072V778"/>
<gene>
    <name evidence="1" type="ordered locus">MTR_2g450270</name>
</gene>
<dbReference type="STRING" id="3880.A0A072V778"/>
<dbReference type="PANTHER" id="PTHR35546">
    <property type="entry name" value="F-BOX PROTEIN INTERACTION DOMAIN PROTEIN-RELATED"/>
    <property type="match status" value="1"/>
</dbReference>
<accession>A0A072V778</accession>
<dbReference type="InterPro" id="IPR055290">
    <property type="entry name" value="At3g26010-like"/>
</dbReference>
<reference evidence="1 3" key="1">
    <citation type="journal article" date="2011" name="Nature">
        <title>The Medicago genome provides insight into the evolution of rhizobial symbioses.</title>
        <authorList>
            <person name="Young N.D."/>
            <person name="Debelle F."/>
            <person name="Oldroyd G.E."/>
            <person name="Geurts R."/>
            <person name="Cannon S.B."/>
            <person name="Udvardi M.K."/>
            <person name="Benedito V.A."/>
            <person name="Mayer K.F."/>
            <person name="Gouzy J."/>
            <person name="Schoof H."/>
            <person name="Van de Peer Y."/>
            <person name="Proost S."/>
            <person name="Cook D.R."/>
            <person name="Meyers B.C."/>
            <person name="Spannagl M."/>
            <person name="Cheung F."/>
            <person name="De Mita S."/>
            <person name="Krishnakumar V."/>
            <person name="Gundlach H."/>
            <person name="Zhou S."/>
            <person name="Mudge J."/>
            <person name="Bharti A.K."/>
            <person name="Murray J.D."/>
            <person name="Naoumkina M.A."/>
            <person name="Rosen B."/>
            <person name="Silverstein K.A."/>
            <person name="Tang H."/>
            <person name="Rombauts S."/>
            <person name="Zhao P.X."/>
            <person name="Zhou P."/>
            <person name="Barbe V."/>
            <person name="Bardou P."/>
            <person name="Bechner M."/>
            <person name="Bellec A."/>
            <person name="Berger A."/>
            <person name="Berges H."/>
            <person name="Bidwell S."/>
            <person name="Bisseling T."/>
            <person name="Choisne N."/>
            <person name="Couloux A."/>
            <person name="Denny R."/>
            <person name="Deshpande S."/>
            <person name="Dai X."/>
            <person name="Doyle J.J."/>
            <person name="Dudez A.M."/>
            <person name="Farmer A.D."/>
            <person name="Fouteau S."/>
            <person name="Franken C."/>
            <person name="Gibelin C."/>
            <person name="Gish J."/>
            <person name="Goldstein S."/>
            <person name="Gonzalez A.J."/>
            <person name="Green P.J."/>
            <person name="Hallab A."/>
            <person name="Hartog M."/>
            <person name="Hua A."/>
            <person name="Humphray S.J."/>
            <person name="Jeong D.H."/>
            <person name="Jing Y."/>
            <person name="Jocker A."/>
            <person name="Kenton S.M."/>
            <person name="Kim D.J."/>
            <person name="Klee K."/>
            <person name="Lai H."/>
            <person name="Lang C."/>
            <person name="Lin S."/>
            <person name="Macmil S.L."/>
            <person name="Magdelenat G."/>
            <person name="Matthews L."/>
            <person name="McCorrison J."/>
            <person name="Monaghan E.L."/>
            <person name="Mun J.H."/>
            <person name="Najar F.Z."/>
            <person name="Nicholson C."/>
            <person name="Noirot C."/>
            <person name="O'Bleness M."/>
            <person name="Paule C.R."/>
            <person name="Poulain J."/>
            <person name="Prion F."/>
            <person name="Qin B."/>
            <person name="Qu C."/>
            <person name="Retzel E.F."/>
            <person name="Riddle C."/>
            <person name="Sallet E."/>
            <person name="Samain S."/>
            <person name="Samson N."/>
            <person name="Sanders I."/>
            <person name="Saurat O."/>
            <person name="Scarpelli C."/>
            <person name="Schiex T."/>
            <person name="Segurens B."/>
            <person name="Severin A.J."/>
            <person name="Sherrier D.J."/>
            <person name="Shi R."/>
            <person name="Sims S."/>
            <person name="Singer S.R."/>
            <person name="Sinharoy S."/>
            <person name="Sterck L."/>
            <person name="Viollet A."/>
            <person name="Wang B.B."/>
            <person name="Wang K."/>
            <person name="Wang M."/>
            <person name="Wang X."/>
            <person name="Warfsmann J."/>
            <person name="Weissenbach J."/>
            <person name="White D.D."/>
            <person name="White J.D."/>
            <person name="Wiley G.B."/>
            <person name="Wincker P."/>
            <person name="Xing Y."/>
            <person name="Yang L."/>
            <person name="Yao Z."/>
            <person name="Ying F."/>
            <person name="Zhai J."/>
            <person name="Zhou L."/>
            <person name="Zuber A."/>
            <person name="Denarie J."/>
            <person name="Dixon R.A."/>
            <person name="May G.D."/>
            <person name="Schwartz D.C."/>
            <person name="Rogers J."/>
            <person name="Quetier F."/>
            <person name="Town C.D."/>
            <person name="Roe B.A."/>
        </authorList>
    </citation>
    <scope>NUCLEOTIDE SEQUENCE [LARGE SCALE GENOMIC DNA]</scope>
    <source>
        <strain evidence="1">A17</strain>
        <strain evidence="2 3">cv. Jemalong A17</strain>
    </source>
</reference>
<protein>
    <recommendedName>
        <fullName evidence="4">F-box protein interaction domain protein</fullName>
    </recommendedName>
</protein>
<reference evidence="1 3" key="2">
    <citation type="journal article" date="2014" name="BMC Genomics">
        <title>An improved genome release (version Mt4.0) for the model legume Medicago truncatula.</title>
        <authorList>
            <person name="Tang H."/>
            <person name="Krishnakumar V."/>
            <person name="Bidwell S."/>
            <person name="Rosen B."/>
            <person name="Chan A."/>
            <person name="Zhou S."/>
            <person name="Gentzbittel L."/>
            <person name="Childs K.L."/>
            <person name="Yandell M."/>
            <person name="Gundlach H."/>
            <person name="Mayer K.F."/>
            <person name="Schwartz D.C."/>
            <person name="Town C.D."/>
        </authorList>
    </citation>
    <scope>GENOME REANNOTATION</scope>
    <source>
        <strain evidence="1">A17</strain>
        <strain evidence="2 3">cv. Jemalong A17</strain>
    </source>
</reference>
<evidence type="ECO:0008006" key="4">
    <source>
        <dbReference type="Google" id="ProtNLM"/>
    </source>
</evidence>
<dbReference type="PANTHER" id="PTHR35546:SF15">
    <property type="entry name" value="F-BOX PROTEIN INTERACTION DOMAIN PROTEIN"/>
    <property type="match status" value="1"/>
</dbReference>
<evidence type="ECO:0000313" key="1">
    <source>
        <dbReference type="EMBL" id="KEH37874.1"/>
    </source>
</evidence>
<reference evidence="2" key="3">
    <citation type="submission" date="2015-04" db="UniProtKB">
        <authorList>
            <consortium name="EnsemblPlants"/>
        </authorList>
    </citation>
    <scope>IDENTIFICATION</scope>
    <source>
        <strain evidence="2">cv. Jemalong A17</strain>
    </source>
</reference>
<evidence type="ECO:0000313" key="2">
    <source>
        <dbReference type="EnsemblPlants" id="KEH37874"/>
    </source>
</evidence>
<keyword evidence="3" id="KW-1185">Reference proteome</keyword>
<name>A0A072V778_MEDTR</name>
<dbReference type="EnsemblPlants" id="KEH37874">
    <property type="protein sequence ID" value="KEH37874"/>
    <property type="gene ID" value="MTR_2g450270"/>
</dbReference>
<sequence>MEVSQDITFEIFSWLPAKSICKFKSTCNSSSEFSEETLSKTKQAHNMFGRDDTCFFILRPDQISQSYTEIVESHSLPQDRQSSGAPKQALRFLSNSVCVLVTKSWSSLPTPESFQRNHSFAGINLMLDCSLDDFNVFLLENSGVWSPTSYTCSVYHSKGGVRTTMKNSFSPGGRNMEFDMPLFHKGCLHFISDCASYFAKSSPFYKPYIMSYNLENGISTMFKLPREAIKGCHIMCNMGIFNWGKKTSSDSSICLVKLINYVFTVWFLKDYESGSCKKVLKVRVRALRLNETNPNVRGFIVMNGNLLVFATEEKLYSYGLEGESYMMVEEICRHNYAFKPRFISYSDTLRSCGTNARAMPC</sequence>
<dbReference type="HOGENOM" id="CLU_768078_0_0_1"/>